<sequence>MVSSVEAVDALLKVETPFGPTWRRYNHDGYGDRGDGGPYEGWGVGRAWPLLTGERGHFELARGRDPGPYLATLERMATRTGLLPEQVWDEADRPDIHMVRGEPTEGAMPLCWAHAEYLKLLRSATDRRVFDRIASVEARYAKAHRRPDPLEVWKFGRQPSTMAKETPLRIIVDQPCVLHWTDSDWAQVTDTEAVATPLGLFYVDLPPLGRSGRG</sequence>
<dbReference type="Gene3D" id="1.50.10.10">
    <property type="match status" value="1"/>
</dbReference>
<dbReference type="InterPro" id="IPR012341">
    <property type="entry name" value="6hp_glycosidase-like_sf"/>
</dbReference>
<dbReference type="AlphaFoldDB" id="T0Z9J1"/>
<evidence type="ECO:0000313" key="1">
    <source>
        <dbReference type="EMBL" id="EQD26455.1"/>
    </source>
</evidence>
<gene>
    <name evidence="1" type="ORF">B2A_15636</name>
</gene>
<dbReference type="GO" id="GO:0005975">
    <property type="term" value="P:carbohydrate metabolic process"/>
    <property type="evidence" value="ECO:0007669"/>
    <property type="project" value="InterPro"/>
</dbReference>
<accession>T0Z9J1</accession>
<dbReference type="EMBL" id="AUZZ01011370">
    <property type="protein sequence ID" value="EQD26455.1"/>
    <property type="molecule type" value="Genomic_DNA"/>
</dbReference>
<name>T0Z9J1_9ZZZZ</name>
<protein>
    <submittedName>
        <fullName evidence="1">Glucan 1,4-alpha-glucosidase</fullName>
    </submittedName>
</protein>
<reference evidence="1" key="1">
    <citation type="submission" date="2013-08" db="EMBL/GenBank/DDBJ databases">
        <authorList>
            <person name="Mendez C."/>
            <person name="Richter M."/>
            <person name="Ferrer M."/>
            <person name="Sanchez J."/>
        </authorList>
    </citation>
    <scope>NUCLEOTIDE SEQUENCE</scope>
</reference>
<dbReference type="SUPFAM" id="SSF48208">
    <property type="entry name" value="Six-hairpin glycosidases"/>
    <property type="match status" value="1"/>
</dbReference>
<organism evidence="1">
    <name type="scientific">mine drainage metagenome</name>
    <dbReference type="NCBI Taxonomy" id="410659"/>
    <lineage>
        <taxon>unclassified sequences</taxon>
        <taxon>metagenomes</taxon>
        <taxon>ecological metagenomes</taxon>
    </lineage>
</organism>
<proteinExistence type="predicted"/>
<reference evidence="1" key="2">
    <citation type="journal article" date="2014" name="ISME J.">
        <title>Microbial stratification in low pH oxic and suboxic macroscopic growths along an acid mine drainage.</title>
        <authorList>
            <person name="Mendez-Garcia C."/>
            <person name="Mesa V."/>
            <person name="Sprenger R.R."/>
            <person name="Richter M."/>
            <person name="Diez M.S."/>
            <person name="Solano J."/>
            <person name="Bargiela R."/>
            <person name="Golyshina O.V."/>
            <person name="Manteca A."/>
            <person name="Ramos J.L."/>
            <person name="Gallego J.R."/>
            <person name="Llorente I."/>
            <person name="Martins Dos Santos V.A."/>
            <person name="Jensen O.N."/>
            <person name="Pelaez A.I."/>
            <person name="Sanchez J."/>
            <person name="Ferrer M."/>
        </authorList>
    </citation>
    <scope>NUCLEOTIDE SEQUENCE</scope>
</reference>
<comment type="caution">
    <text evidence="1">The sequence shown here is derived from an EMBL/GenBank/DDBJ whole genome shotgun (WGS) entry which is preliminary data.</text>
</comment>
<feature type="non-terminal residue" evidence="1">
    <location>
        <position position="214"/>
    </location>
</feature>
<dbReference type="InterPro" id="IPR008928">
    <property type="entry name" value="6-hairpin_glycosidase_sf"/>
</dbReference>